<dbReference type="PANTHER" id="PTHR47506">
    <property type="entry name" value="TRANSCRIPTIONAL REGULATORY PROTEIN"/>
    <property type="match status" value="1"/>
</dbReference>
<dbReference type="OrthoDB" id="326421at2"/>
<protein>
    <submittedName>
        <fullName evidence="7">TetR family transcriptional regulator</fullName>
    </submittedName>
</protein>
<dbReference type="GO" id="GO:0003677">
    <property type="term" value="F:DNA binding"/>
    <property type="evidence" value="ECO:0007669"/>
    <property type="project" value="UniProtKB-UniRule"/>
</dbReference>
<evidence type="ECO:0000313" key="6">
    <source>
        <dbReference type="EMBL" id="ROR38084.1"/>
    </source>
</evidence>
<gene>
    <name evidence="7" type="ORF">EDD38_5652</name>
    <name evidence="6" type="ORF">EDD39_6247</name>
</gene>
<evidence type="ECO:0000313" key="8">
    <source>
        <dbReference type="Proteomes" id="UP000266906"/>
    </source>
</evidence>
<dbReference type="EMBL" id="RJVJ01000002">
    <property type="protein sequence ID" value="ROR38084.1"/>
    <property type="molecule type" value="Genomic_DNA"/>
</dbReference>
<proteinExistence type="predicted"/>
<dbReference type="Proteomes" id="UP000267408">
    <property type="component" value="Unassembled WGS sequence"/>
</dbReference>
<keyword evidence="1" id="KW-0805">Transcription regulation</keyword>
<dbReference type="Pfam" id="PF16925">
    <property type="entry name" value="TetR_C_13"/>
    <property type="match status" value="1"/>
</dbReference>
<dbReference type="InterPro" id="IPR009057">
    <property type="entry name" value="Homeodomain-like_sf"/>
</dbReference>
<dbReference type="AlphaFoldDB" id="A0A3N4RC27"/>
<keyword evidence="8" id="KW-1185">Reference proteome</keyword>
<sequence length="211" mass="23018">MIDPRTDGRILRGNQTRRTIVRRAVDIASVEGLDGLSIGRLAADLKLSKSGVFALFGSKEDLQLAAVRAATKIYTEQVVDPSMEVTPGLGRVWTLCERWLDYSEQRVFPGGCFFFSASAEFDSRPGRVRDAVADASRTWQQIMARTITDAVQIGDITSGTNSDQLAYELIALLEAANGIALLHDDPAAYVRSRMAIRARLSTVCTSPALLP</sequence>
<dbReference type="Gene3D" id="1.10.10.60">
    <property type="entry name" value="Homeodomain-like"/>
    <property type="match status" value="1"/>
</dbReference>
<dbReference type="RefSeq" id="WP_123562452.1">
    <property type="nucleotide sequence ID" value="NZ_JBEYIY010000063.1"/>
</dbReference>
<evidence type="ECO:0000256" key="4">
    <source>
        <dbReference type="PROSITE-ProRule" id="PRU00335"/>
    </source>
</evidence>
<dbReference type="InterPro" id="IPR011075">
    <property type="entry name" value="TetR_C"/>
</dbReference>
<evidence type="ECO:0000256" key="1">
    <source>
        <dbReference type="ARBA" id="ARBA00023015"/>
    </source>
</evidence>
<keyword evidence="2 4" id="KW-0238">DNA-binding</keyword>
<dbReference type="PANTHER" id="PTHR47506:SF6">
    <property type="entry name" value="HTH-TYPE TRANSCRIPTIONAL REPRESSOR NEMR"/>
    <property type="match status" value="1"/>
</dbReference>
<dbReference type="InterPro" id="IPR001647">
    <property type="entry name" value="HTH_TetR"/>
</dbReference>
<name>A0A3N4RC27_9ACTN</name>
<keyword evidence="3" id="KW-0804">Transcription</keyword>
<evidence type="ECO:0000256" key="3">
    <source>
        <dbReference type="ARBA" id="ARBA00023163"/>
    </source>
</evidence>
<dbReference type="InterPro" id="IPR036271">
    <property type="entry name" value="Tet_transcr_reg_TetR-rel_C_sf"/>
</dbReference>
<dbReference type="Proteomes" id="UP000266906">
    <property type="component" value="Unassembled WGS sequence"/>
</dbReference>
<accession>A0A3N4RC27</accession>
<dbReference type="EMBL" id="RKQG01000002">
    <property type="protein sequence ID" value="RPE28515.1"/>
    <property type="molecule type" value="Genomic_DNA"/>
</dbReference>
<evidence type="ECO:0000256" key="2">
    <source>
        <dbReference type="ARBA" id="ARBA00023125"/>
    </source>
</evidence>
<evidence type="ECO:0000313" key="7">
    <source>
        <dbReference type="EMBL" id="RPE28515.1"/>
    </source>
</evidence>
<dbReference type="SUPFAM" id="SSF48498">
    <property type="entry name" value="Tetracyclin repressor-like, C-terminal domain"/>
    <property type="match status" value="1"/>
</dbReference>
<dbReference type="Gene3D" id="1.10.357.10">
    <property type="entry name" value="Tetracycline Repressor, domain 2"/>
    <property type="match status" value="1"/>
</dbReference>
<accession>A0A8G1UGG0</accession>
<evidence type="ECO:0000313" key="9">
    <source>
        <dbReference type="Proteomes" id="UP000267408"/>
    </source>
</evidence>
<feature type="domain" description="HTH tetR-type" evidence="5">
    <location>
        <begin position="14"/>
        <end position="74"/>
    </location>
</feature>
<comment type="caution">
    <text evidence="7">The sequence shown here is derived from an EMBL/GenBank/DDBJ whole genome shotgun (WGS) entry which is preliminary data.</text>
</comment>
<evidence type="ECO:0000259" key="5">
    <source>
        <dbReference type="PROSITE" id="PS50977"/>
    </source>
</evidence>
<organism evidence="7 8">
    <name type="scientific">Kitasatospora cineracea</name>
    <dbReference type="NCBI Taxonomy" id="88074"/>
    <lineage>
        <taxon>Bacteria</taxon>
        <taxon>Bacillati</taxon>
        <taxon>Actinomycetota</taxon>
        <taxon>Actinomycetes</taxon>
        <taxon>Kitasatosporales</taxon>
        <taxon>Streptomycetaceae</taxon>
        <taxon>Kitasatospora</taxon>
    </lineage>
</organism>
<dbReference type="PROSITE" id="PS50977">
    <property type="entry name" value="HTH_TETR_2"/>
    <property type="match status" value="1"/>
</dbReference>
<reference evidence="8 9" key="1">
    <citation type="submission" date="2018-11" db="EMBL/GenBank/DDBJ databases">
        <title>Sequencing the genomes of 1000 actinobacteria strains.</title>
        <authorList>
            <person name="Klenk H.-P."/>
        </authorList>
    </citation>
    <scope>NUCLEOTIDE SEQUENCE [LARGE SCALE GENOMIC DNA]</scope>
    <source>
        <strain evidence="6 9">DSM 44780</strain>
        <strain evidence="7 8">DSM 44781</strain>
    </source>
</reference>
<dbReference type="SUPFAM" id="SSF46689">
    <property type="entry name" value="Homeodomain-like"/>
    <property type="match status" value="1"/>
</dbReference>
<feature type="DNA-binding region" description="H-T-H motif" evidence="4">
    <location>
        <begin position="37"/>
        <end position="56"/>
    </location>
</feature>